<feature type="transmembrane region" description="Helical" evidence="1">
    <location>
        <begin position="93"/>
        <end position="121"/>
    </location>
</feature>
<evidence type="ECO:0000313" key="4">
    <source>
        <dbReference type="Proteomes" id="UP000199474"/>
    </source>
</evidence>
<keyword evidence="1" id="KW-1133">Transmembrane helix</keyword>
<dbReference type="Pfam" id="PF07331">
    <property type="entry name" value="TctB"/>
    <property type="match status" value="1"/>
</dbReference>
<feature type="transmembrane region" description="Helical" evidence="1">
    <location>
        <begin position="127"/>
        <end position="150"/>
    </location>
</feature>
<proteinExistence type="predicted"/>
<feature type="domain" description="DUF1468" evidence="2">
    <location>
        <begin position="10"/>
        <end position="151"/>
    </location>
</feature>
<evidence type="ECO:0000256" key="1">
    <source>
        <dbReference type="SAM" id="Phobius"/>
    </source>
</evidence>
<sequence>MTIKSQTNLLVSAIVLIISIFVFISTFNINGGAAYFPFGLSILLGLLSIILMVNSLEFVKINKHYLKDNVTKRDNPFYGPSFKRALVAGLMSTVYVVLFNYVGFIISTLLFIPSFFLFMQIKGYLKYIFITLGFIIFIYIIFVTILRVFLPAGIIFD</sequence>
<dbReference type="STRING" id="640948.SAMN05216238_10564"/>
<gene>
    <name evidence="3" type="ORF">SAMN05216238_10564</name>
</gene>
<evidence type="ECO:0000259" key="2">
    <source>
        <dbReference type="Pfam" id="PF07331"/>
    </source>
</evidence>
<dbReference type="EMBL" id="FOMR01000005">
    <property type="protein sequence ID" value="SFD87307.1"/>
    <property type="molecule type" value="Genomic_DNA"/>
</dbReference>
<feature type="transmembrane region" description="Helical" evidence="1">
    <location>
        <begin position="7"/>
        <end position="27"/>
    </location>
</feature>
<keyword evidence="1" id="KW-0472">Membrane</keyword>
<organism evidence="3 4">
    <name type="scientific">Lentibacillus persicus</name>
    <dbReference type="NCBI Taxonomy" id="640948"/>
    <lineage>
        <taxon>Bacteria</taxon>
        <taxon>Bacillati</taxon>
        <taxon>Bacillota</taxon>
        <taxon>Bacilli</taxon>
        <taxon>Bacillales</taxon>
        <taxon>Bacillaceae</taxon>
        <taxon>Lentibacillus</taxon>
    </lineage>
</organism>
<accession>A0A1I1VWG1</accession>
<reference evidence="4" key="1">
    <citation type="submission" date="2016-10" db="EMBL/GenBank/DDBJ databases">
        <authorList>
            <person name="Varghese N."/>
            <person name="Submissions S."/>
        </authorList>
    </citation>
    <scope>NUCLEOTIDE SEQUENCE [LARGE SCALE GENOMIC DNA]</scope>
    <source>
        <strain evidence="4">DSM 22530</strain>
    </source>
</reference>
<keyword evidence="1" id="KW-0812">Transmembrane</keyword>
<dbReference type="InterPro" id="IPR009936">
    <property type="entry name" value="DUF1468"/>
</dbReference>
<keyword evidence="4" id="KW-1185">Reference proteome</keyword>
<dbReference type="Proteomes" id="UP000199474">
    <property type="component" value="Unassembled WGS sequence"/>
</dbReference>
<evidence type="ECO:0000313" key="3">
    <source>
        <dbReference type="EMBL" id="SFD87307.1"/>
    </source>
</evidence>
<protein>
    <submittedName>
        <fullName evidence="3">Tripartite tricarboxylate transporter TctB family protein</fullName>
    </submittedName>
</protein>
<dbReference type="RefSeq" id="WP_090084149.1">
    <property type="nucleotide sequence ID" value="NZ_FOMR01000005.1"/>
</dbReference>
<name>A0A1I1VWG1_9BACI</name>
<dbReference type="AlphaFoldDB" id="A0A1I1VWG1"/>
<feature type="transmembrane region" description="Helical" evidence="1">
    <location>
        <begin position="33"/>
        <end position="53"/>
    </location>
</feature>